<feature type="chain" id="PRO_5045427691" description="SMP-30/Gluconolactonase/LRE-like region domain-containing protein" evidence="1">
    <location>
        <begin position="30"/>
        <end position="321"/>
    </location>
</feature>
<feature type="signal peptide" evidence="1">
    <location>
        <begin position="1"/>
        <end position="29"/>
    </location>
</feature>
<name>A0ABZ1JUG5_9ACTN</name>
<reference evidence="2" key="1">
    <citation type="submission" date="2022-10" db="EMBL/GenBank/DDBJ databases">
        <title>The complete genomes of actinobacterial strains from the NBC collection.</title>
        <authorList>
            <person name="Joergensen T.S."/>
            <person name="Alvarez Arevalo M."/>
            <person name="Sterndorff E.B."/>
            <person name="Faurdal D."/>
            <person name="Vuksanovic O."/>
            <person name="Mourched A.-S."/>
            <person name="Charusanti P."/>
            <person name="Shaw S."/>
            <person name="Blin K."/>
            <person name="Weber T."/>
        </authorList>
    </citation>
    <scope>NUCLEOTIDE SEQUENCE</scope>
    <source>
        <strain evidence="2">NBC_00189</strain>
    </source>
</reference>
<dbReference type="RefSeq" id="WP_328939161.1">
    <property type="nucleotide sequence ID" value="NZ_CP108133.1"/>
</dbReference>
<dbReference type="Gene3D" id="2.120.10.30">
    <property type="entry name" value="TolB, C-terminal domain"/>
    <property type="match status" value="1"/>
</dbReference>
<dbReference type="EMBL" id="CP108133">
    <property type="protein sequence ID" value="WTP53370.1"/>
    <property type="molecule type" value="Genomic_DNA"/>
</dbReference>
<keyword evidence="1" id="KW-0732">Signal</keyword>
<keyword evidence="3" id="KW-1185">Reference proteome</keyword>
<evidence type="ECO:0000313" key="3">
    <source>
        <dbReference type="Proteomes" id="UP001432166"/>
    </source>
</evidence>
<organism evidence="2 3">
    <name type="scientific">Streptomyces tauricus</name>
    <dbReference type="NCBI Taxonomy" id="68274"/>
    <lineage>
        <taxon>Bacteria</taxon>
        <taxon>Bacillati</taxon>
        <taxon>Actinomycetota</taxon>
        <taxon>Actinomycetes</taxon>
        <taxon>Kitasatosporales</taxon>
        <taxon>Streptomycetaceae</taxon>
        <taxon>Streptomyces</taxon>
        <taxon>Streptomyces aurantiacus group</taxon>
    </lineage>
</organism>
<sequence length="321" mass="33391">MRTRLHRIIVGASVASALLGTLTMGMADAATPPGGKSSVLHLDLQAGQMPENIVLDRHGSVVVTFAGARQVARITAAGRTEVLATLPAPADATAKTPLLGFPLTTGLARQGHTFYVLYATGTEAETGVWSFTEGREPQKFADLPADGLPNGLVMDPATGTLYVTESAKGAVYTVPTRGPAAGRATLFSDSEALAPAGFFGVNGAKIRNGDLYVSNTDKGTVSRTPLRGPRAGTFTTFADGLTGIDDFEFTGRGDEFLASLVTENTVVLADGTGARRVVLTQADGLSNPTSVAIRGTEVYVPSAAYTTQSDPNLLMAHLTRH</sequence>
<protein>
    <recommendedName>
        <fullName evidence="4">SMP-30/Gluconolactonase/LRE-like region domain-containing protein</fullName>
    </recommendedName>
</protein>
<dbReference type="Proteomes" id="UP001432166">
    <property type="component" value="Chromosome"/>
</dbReference>
<dbReference type="InterPro" id="IPR011042">
    <property type="entry name" value="6-blade_b-propeller_TolB-like"/>
</dbReference>
<accession>A0ABZ1JUG5</accession>
<proteinExistence type="predicted"/>
<dbReference type="SUPFAM" id="SSF63829">
    <property type="entry name" value="Calcium-dependent phosphotriesterase"/>
    <property type="match status" value="1"/>
</dbReference>
<gene>
    <name evidence="2" type="ORF">OG288_36675</name>
</gene>
<evidence type="ECO:0000256" key="1">
    <source>
        <dbReference type="SAM" id="SignalP"/>
    </source>
</evidence>
<evidence type="ECO:0008006" key="4">
    <source>
        <dbReference type="Google" id="ProtNLM"/>
    </source>
</evidence>
<evidence type="ECO:0000313" key="2">
    <source>
        <dbReference type="EMBL" id="WTP53370.1"/>
    </source>
</evidence>